<evidence type="ECO:0000313" key="1">
    <source>
        <dbReference type="EMBL" id="AGF77715.1"/>
    </source>
</evidence>
<dbReference type="SUPFAM" id="SSF75169">
    <property type="entry name" value="DsrEFH-like"/>
    <property type="match status" value="1"/>
</dbReference>
<evidence type="ECO:0000313" key="2">
    <source>
        <dbReference type="Proteomes" id="UP000011721"/>
    </source>
</evidence>
<name>M1PD81_DESSD</name>
<protein>
    <submittedName>
        <fullName evidence="1">Uncharacterized protein</fullName>
    </submittedName>
</protein>
<dbReference type="HOGENOM" id="CLU_127515_4_2_7"/>
<dbReference type="OrthoDB" id="5432020at2"/>
<accession>M1PD81</accession>
<dbReference type="Proteomes" id="UP000011721">
    <property type="component" value="Chromosome"/>
</dbReference>
<dbReference type="eggNOG" id="COG1416">
    <property type="taxonomic scope" value="Bacteria"/>
</dbReference>
<dbReference type="PANTHER" id="PTHR37691:SF1">
    <property type="entry name" value="BLR3518 PROTEIN"/>
    <property type="match status" value="1"/>
</dbReference>
<dbReference type="PANTHER" id="PTHR37691">
    <property type="entry name" value="BLR3518 PROTEIN"/>
    <property type="match status" value="1"/>
</dbReference>
<organism evidence="1 2">
    <name type="scientific">Desulfocapsa sulfexigens (strain DSM 10523 / SB164P1)</name>
    <dbReference type="NCBI Taxonomy" id="1167006"/>
    <lineage>
        <taxon>Bacteria</taxon>
        <taxon>Pseudomonadati</taxon>
        <taxon>Thermodesulfobacteriota</taxon>
        <taxon>Desulfobulbia</taxon>
        <taxon>Desulfobulbales</taxon>
        <taxon>Desulfocapsaceae</taxon>
        <taxon>Desulfocapsa</taxon>
    </lineage>
</organism>
<keyword evidence="2" id="KW-1185">Reference proteome</keyword>
<gene>
    <name evidence="1" type="ordered locus">UWK_01147</name>
</gene>
<dbReference type="EMBL" id="CP003985">
    <property type="protein sequence ID" value="AGF77715.1"/>
    <property type="molecule type" value="Genomic_DNA"/>
</dbReference>
<sequence length="116" mass="13055">MAYKAVFHVDQNEEPILNLALNNVVNLLKAIPGEEHDLVILFNGPAAKLMSRNSIGVLLERVRDLKIKGVRFQVCKNAMERFEIPKEQIIEECEIIPAGIVALIDLQNDGFSYIKP</sequence>
<dbReference type="STRING" id="1167006.UWK_01147"/>
<dbReference type="Pfam" id="PF02635">
    <property type="entry name" value="DsrE"/>
    <property type="match status" value="1"/>
</dbReference>
<dbReference type="InterPro" id="IPR027396">
    <property type="entry name" value="DsrEFH-like"/>
</dbReference>
<proteinExistence type="predicted"/>
<dbReference type="AlphaFoldDB" id="M1PD81"/>
<dbReference type="RefSeq" id="WP_015403409.1">
    <property type="nucleotide sequence ID" value="NC_020304.1"/>
</dbReference>
<dbReference type="InterPro" id="IPR003787">
    <property type="entry name" value="Sulphur_relay_DsrE/F-like"/>
</dbReference>
<dbReference type="Gene3D" id="3.40.1260.10">
    <property type="entry name" value="DsrEFH-like"/>
    <property type="match status" value="1"/>
</dbReference>
<reference evidence="2" key="1">
    <citation type="journal article" date="2013" name="Stand. Genomic Sci.">
        <title>Complete genome sequence of Desulfocapsa sulfexigens, a marine deltaproteobacterium specialized in disproportionating inorganic sulfur compounds.</title>
        <authorList>
            <person name="Finster K.W."/>
            <person name="Kjeldsen K.U."/>
            <person name="Kube M."/>
            <person name="Reinhardt R."/>
            <person name="Mussmann M."/>
            <person name="Amann R."/>
            <person name="Schreiber L."/>
        </authorList>
    </citation>
    <scope>NUCLEOTIDE SEQUENCE [LARGE SCALE GENOMIC DNA]</scope>
    <source>
        <strain evidence="2">DSM 10523 / SB164P1</strain>
    </source>
</reference>
<dbReference type="KEGG" id="dsf:UWK_01147"/>